<name>A0A6A4FE39_9STRA</name>
<accession>A0A6A4FE39</accession>
<evidence type="ECO:0000313" key="3">
    <source>
        <dbReference type="Proteomes" id="UP000434957"/>
    </source>
</evidence>
<dbReference type="AlphaFoldDB" id="A0A6A4FE39"/>
<feature type="compositionally biased region" description="Basic and acidic residues" evidence="1">
    <location>
        <begin position="13"/>
        <end position="34"/>
    </location>
</feature>
<evidence type="ECO:0000256" key="1">
    <source>
        <dbReference type="SAM" id="MobiDB-lite"/>
    </source>
</evidence>
<gene>
    <name evidence="2" type="ORF">PR003_g9504</name>
</gene>
<organism evidence="2 3">
    <name type="scientific">Phytophthora rubi</name>
    <dbReference type="NCBI Taxonomy" id="129364"/>
    <lineage>
        <taxon>Eukaryota</taxon>
        <taxon>Sar</taxon>
        <taxon>Stramenopiles</taxon>
        <taxon>Oomycota</taxon>
        <taxon>Peronosporomycetes</taxon>
        <taxon>Peronosporales</taxon>
        <taxon>Peronosporaceae</taxon>
        <taxon>Phytophthora</taxon>
    </lineage>
</organism>
<keyword evidence="3" id="KW-1185">Reference proteome</keyword>
<protein>
    <submittedName>
        <fullName evidence="2">Uncharacterized protein</fullName>
    </submittedName>
</protein>
<evidence type="ECO:0000313" key="2">
    <source>
        <dbReference type="EMBL" id="KAE9342361.1"/>
    </source>
</evidence>
<dbReference type="Proteomes" id="UP000434957">
    <property type="component" value="Unassembled WGS sequence"/>
</dbReference>
<feature type="region of interest" description="Disordered" evidence="1">
    <location>
        <begin position="72"/>
        <end position="92"/>
    </location>
</feature>
<feature type="region of interest" description="Disordered" evidence="1">
    <location>
        <begin position="1"/>
        <end position="43"/>
    </location>
</feature>
<feature type="compositionally biased region" description="Low complexity" evidence="1">
    <location>
        <begin position="72"/>
        <end position="84"/>
    </location>
</feature>
<reference evidence="2 3" key="1">
    <citation type="submission" date="2018-08" db="EMBL/GenBank/DDBJ databases">
        <title>Genomic investigation of the strawberry pathogen Phytophthora fragariae indicates pathogenicity is determined by transcriptional variation in three key races.</title>
        <authorList>
            <person name="Adams T.M."/>
            <person name="Armitage A.D."/>
            <person name="Sobczyk M.K."/>
            <person name="Bates H.J."/>
            <person name="Dunwell J.M."/>
            <person name="Nellist C.F."/>
            <person name="Harrison R.J."/>
        </authorList>
    </citation>
    <scope>NUCLEOTIDE SEQUENCE [LARGE SCALE GENOMIC DNA]</scope>
    <source>
        <strain evidence="2 3">SCRP333</strain>
    </source>
</reference>
<comment type="caution">
    <text evidence="2">The sequence shown here is derived from an EMBL/GenBank/DDBJ whole genome shotgun (WGS) entry which is preliminary data.</text>
</comment>
<dbReference type="EMBL" id="QXFT01000494">
    <property type="protein sequence ID" value="KAE9342361.1"/>
    <property type="molecule type" value="Genomic_DNA"/>
</dbReference>
<proteinExistence type="predicted"/>
<sequence>MELGSRASKRAPTYRELRRDHSCDGDYEDKDPPHKPSRRKAHGQMAALTAVSKPVLSEAVLKTAPAHVAKALPKSAPVSKPKAASKAETKKVSMGLTNLRRWSCSNSFPRRWSRPRTAQAFSFKKSAGNIDMFPSQSSML</sequence>